<name>A0AAD7SYH9_9TELE</name>
<reference evidence="1" key="1">
    <citation type="journal article" date="2023" name="Science">
        <title>Genome structures resolve the early diversification of teleost fishes.</title>
        <authorList>
            <person name="Parey E."/>
            <person name="Louis A."/>
            <person name="Montfort J."/>
            <person name="Bouchez O."/>
            <person name="Roques C."/>
            <person name="Iampietro C."/>
            <person name="Lluch J."/>
            <person name="Castinel A."/>
            <person name="Donnadieu C."/>
            <person name="Desvignes T."/>
            <person name="Floi Bucao C."/>
            <person name="Jouanno E."/>
            <person name="Wen M."/>
            <person name="Mejri S."/>
            <person name="Dirks R."/>
            <person name="Jansen H."/>
            <person name="Henkel C."/>
            <person name="Chen W.J."/>
            <person name="Zahm M."/>
            <person name="Cabau C."/>
            <person name="Klopp C."/>
            <person name="Thompson A.W."/>
            <person name="Robinson-Rechavi M."/>
            <person name="Braasch I."/>
            <person name="Lecointre G."/>
            <person name="Bobe J."/>
            <person name="Postlethwait J.H."/>
            <person name="Berthelot C."/>
            <person name="Roest Crollius H."/>
            <person name="Guiguen Y."/>
        </authorList>
    </citation>
    <scope>NUCLEOTIDE SEQUENCE</scope>
    <source>
        <strain evidence="1">NC1722</strain>
    </source>
</reference>
<evidence type="ECO:0000313" key="1">
    <source>
        <dbReference type="EMBL" id="KAJ8411106.1"/>
    </source>
</evidence>
<keyword evidence="2" id="KW-1185">Reference proteome</keyword>
<comment type="caution">
    <text evidence="1">The sequence shown here is derived from an EMBL/GenBank/DDBJ whole genome shotgun (WGS) entry which is preliminary data.</text>
</comment>
<dbReference type="EMBL" id="JAINUG010000024">
    <property type="protein sequence ID" value="KAJ8411106.1"/>
    <property type="molecule type" value="Genomic_DNA"/>
</dbReference>
<organism evidence="1 2">
    <name type="scientific">Aldrovandia affinis</name>
    <dbReference type="NCBI Taxonomy" id="143900"/>
    <lineage>
        <taxon>Eukaryota</taxon>
        <taxon>Metazoa</taxon>
        <taxon>Chordata</taxon>
        <taxon>Craniata</taxon>
        <taxon>Vertebrata</taxon>
        <taxon>Euteleostomi</taxon>
        <taxon>Actinopterygii</taxon>
        <taxon>Neopterygii</taxon>
        <taxon>Teleostei</taxon>
        <taxon>Notacanthiformes</taxon>
        <taxon>Halosauridae</taxon>
        <taxon>Aldrovandia</taxon>
    </lineage>
</organism>
<protein>
    <submittedName>
        <fullName evidence="1">Uncharacterized protein</fullName>
    </submittedName>
</protein>
<evidence type="ECO:0000313" key="2">
    <source>
        <dbReference type="Proteomes" id="UP001221898"/>
    </source>
</evidence>
<proteinExistence type="predicted"/>
<sequence>MTPSHKRNRVCQLRALTRAGARQQSGRRAGGACSTGLQPRILQLNTEGLTASKISVIEKLAYTFKALVILLQETHCVSADKLVLQNFALAGSILSRKYGLATLSTKG</sequence>
<gene>
    <name evidence="1" type="ORF">AAFF_G00181410</name>
</gene>
<dbReference type="Proteomes" id="UP001221898">
    <property type="component" value="Unassembled WGS sequence"/>
</dbReference>
<dbReference type="AlphaFoldDB" id="A0AAD7SYH9"/>
<accession>A0AAD7SYH9</accession>